<dbReference type="KEGG" id="ldn:H9L06_07065"/>
<gene>
    <name evidence="3" type="ORF">H9L06_07065</name>
</gene>
<dbReference type="AlphaFoldDB" id="A0A7G9S2J4"/>
<keyword evidence="1" id="KW-0175">Coiled coil</keyword>
<name>A0A7G9S2J4_9MICO</name>
<dbReference type="Pfam" id="PF06259">
    <property type="entry name" value="Abhydrolase_8"/>
    <property type="match status" value="1"/>
</dbReference>
<evidence type="ECO:0000313" key="4">
    <source>
        <dbReference type="Proteomes" id="UP000515934"/>
    </source>
</evidence>
<keyword evidence="4" id="KW-1185">Reference proteome</keyword>
<sequence>MSVYVPRDGKDVLKGTPILGSTAEIDEISDYLKNIEADAQQYRREVQSALLALTNTSSRAVTKLSEKLDGRLCVGANSLQQSTEQGRNACNSYAAEIDRIHTDARNVVRDVETALTTIQVQAWEVEEIAEAILAPVPARWDEEVPKNMPEPQLWADVYGTGVGPAERPTNVAQLRSLYETRWLGAAHHWHVALEDIRGLQTKWANLIEDRRDVENWLRGALSNTIIGQLLTVSSAGATAQRFTIATALSGELWGKSYANAKIAMTHPLLLKLIGSKSGANAWDDPPAPELVANAWAGLSAEEQATLIAEVPWVIGNLPGLPYAVRDTANRNMLEFYREHPHMLSLDQLKLLSDLQEIFNREVSETLKYGEARPPIQLVALDLTGPVSKTAVGYGDLDTATDTTLEGPGMASDAHLALEGWDEASRNLYAAQSDISGYTGSTAVIAWLGYDTPDSPFEGDLGVLSSEDAAIGAKRFAAELDGLHVARSTSGNGMPTVNVLAHSYGTTLASIALTEVKYTVSTFTMLGSAGLDTEIVPSYEVLNVADAEPGKKAIYTTHASGDHLAPLGAGFAGRGQPNPDASAIGLENLSPVYGGAFSFSSEGDPSRGLLKADGHSTIGEGSRPGPIGMTASEGHGYMDRRTQTLDTVAHITTGMIDAELEESFVITEAEPKTLYPGLGFRVLVEMQKAEYSWLH</sequence>
<evidence type="ECO:0000259" key="2">
    <source>
        <dbReference type="Pfam" id="PF06259"/>
    </source>
</evidence>
<feature type="coiled-coil region" evidence="1">
    <location>
        <begin position="25"/>
        <end position="52"/>
    </location>
</feature>
<proteinExistence type="predicted"/>
<organism evidence="3 4">
    <name type="scientific">Leucobacter denitrificans</name>
    <dbReference type="NCBI Taxonomy" id="683042"/>
    <lineage>
        <taxon>Bacteria</taxon>
        <taxon>Bacillati</taxon>
        <taxon>Actinomycetota</taxon>
        <taxon>Actinomycetes</taxon>
        <taxon>Micrococcales</taxon>
        <taxon>Microbacteriaceae</taxon>
        <taxon>Leucobacter</taxon>
    </lineage>
</organism>
<dbReference type="EMBL" id="CP060716">
    <property type="protein sequence ID" value="QNN62069.1"/>
    <property type="molecule type" value="Genomic_DNA"/>
</dbReference>
<dbReference type="RefSeq" id="WP_187554540.1">
    <property type="nucleotide sequence ID" value="NZ_CP060716.1"/>
</dbReference>
<dbReference type="InterPro" id="IPR010427">
    <property type="entry name" value="DUF1023"/>
</dbReference>
<evidence type="ECO:0000256" key="1">
    <source>
        <dbReference type="SAM" id="Coils"/>
    </source>
</evidence>
<protein>
    <recommendedName>
        <fullName evidence="2">DUF1023 domain-containing protein</fullName>
    </recommendedName>
</protein>
<evidence type="ECO:0000313" key="3">
    <source>
        <dbReference type="EMBL" id="QNN62069.1"/>
    </source>
</evidence>
<dbReference type="Proteomes" id="UP000515934">
    <property type="component" value="Chromosome"/>
</dbReference>
<feature type="domain" description="DUF1023" evidence="2">
    <location>
        <begin position="388"/>
        <end position="533"/>
    </location>
</feature>
<accession>A0A7G9S2J4</accession>
<reference evidence="3 4" key="1">
    <citation type="submission" date="2020-08" db="EMBL/GenBank/DDBJ databases">
        <title>Genome sequence of Leucobacter denitrificans KACC 14055T.</title>
        <authorList>
            <person name="Hyun D.-W."/>
            <person name="Bae J.-W."/>
        </authorList>
    </citation>
    <scope>NUCLEOTIDE SEQUENCE [LARGE SCALE GENOMIC DNA]</scope>
    <source>
        <strain evidence="3 4">KACC 14055</strain>
    </source>
</reference>